<keyword evidence="2" id="KW-1133">Transmembrane helix</keyword>
<feature type="non-terminal residue" evidence="4">
    <location>
        <position position="1"/>
    </location>
</feature>
<dbReference type="OrthoDB" id="10250354at2759"/>
<evidence type="ECO:0000259" key="3">
    <source>
        <dbReference type="PROSITE" id="PS50076"/>
    </source>
</evidence>
<dbReference type="SUPFAM" id="SSF46565">
    <property type="entry name" value="Chaperone J-domain"/>
    <property type="match status" value="2"/>
</dbReference>
<evidence type="ECO:0000313" key="5">
    <source>
        <dbReference type="Proteomes" id="UP000428333"/>
    </source>
</evidence>
<reference evidence="4 5" key="1">
    <citation type="journal article" date="2019" name="Genome Biol. Evol.">
        <title>The Rhododendron genome and chromosomal organization provide insight into shared whole-genome duplications across the heath family (Ericaceae).</title>
        <authorList>
            <person name="Soza V.L."/>
            <person name="Lindsley D."/>
            <person name="Waalkes A."/>
            <person name="Ramage E."/>
            <person name="Patwardhan R.P."/>
            <person name="Burton J.N."/>
            <person name="Adey A."/>
            <person name="Kumar A."/>
            <person name="Qiu R."/>
            <person name="Shendure J."/>
            <person name="Hall B."/>
        </authorList>
    </citation>
    <scope>NUCLEOTIDE SEQUENCE [LARGE SCALE GENOMIC DNA]</scope>
    <source>
        <strain evidence="4">RSF 1966-606</strain>
    </source>
</reference>
<name>A0A6A4L432_9ERIC</name>
<feature type="region of interest" description="Disordered" evidence="1">
    <location>
        <begin position="124"/>
        <end position="151"/>
    </location>
</feature>
<dbReference type="PANTHER" id="PTHR43948">
    <property type="entry name" value="DNAJ HOMOLOG SUBFAMILY B"/>
    <property type="match status" value="1"/>
</dbReference>
<dbReference type="SMART" id="SM00271">
    <property type="entry name" value="DnaJ"/>
    <property type="match status" value="1"/>
</dbReference>
<organism evidence="4 5">
    <name type="scientific">Rhododendron williamsianum</name>
    <dbReference type="NCBI Taxonomy" id="262921"/>
    <lineage>
        <taxon>Eukaryota</taxon>
        <taxon>Viridiplantae</taxon>
        <taxon>Streptophyta</taxon>
        <taxon>Embryophyta</taxon>
        <taxon>Tracheophyta</taxon>
        <taxon>Spermatophyta</taxon>
        <taxon>Magnoliopsida</taxon>
        <taxon>eudicotyledons</taxon>
        <taxon>Gunneridae</taxon>
        <taxon>Pentapetalae</taxon>
        <taxon>asterids</taxon>
        <taxon>Ericales</taxon>
        <taxon>Ericaceae</taxon>
        <taxon>Ericoideae</taxon>
        <taxon>Rhodoreae</taxon>
        <taxon>Rhododendron</taxon>
    </lineage>
</organism>
<feature type="domain" description="J" evidence="3">
    <location>
        <begin position="20"/>
        <end position="123"/>
    </location>
</feature>
<dbReference type="PANTHER" id="PTHR43948:SF10">
    <property type="entry name" value="MRJ, ISOFORM E"/>
    <property type="match status" value="1"/>
</dbReference>
<keyword evidence="2" id="KW-0472">Membrane</keyword>
<dbReference type="Proteomes" id="UP000428333">
    <property type="component" value="Linkage Group LG09"/>
</dbReference>
<evidence type="ECO:0000256" key="2">
    <source>
        <dbReference type="SAM" id="Phobius"/>
    </source>
</evidence>
<feature type="compositionally biased region" description="Low complexity" evidence="1">
    <location>
        <begin position="135"/>
        <end position="147"/>
    </location>
</feature>
<dbReference type="AlphaFoldDB" id="A0A6A4L432"/>
<dbReference type="EMBL" id="QEFC01002432">
    <property type="protein sequence ID" value="KAE9452262.1"/>
    <property type="molecule type" value="Genomic_DNA"/>
</dbReference>
<protein>
    <recommendedName>
        <fullName evidence="3">J domain-containing protein</fullName>
    </recommendedName>
</protein>
<keyword evidence="5" id="KW-1185">Reference proteome</keyword>
<gene>
    <name evidence="4" type="ORF">C3L33_15835</name>
</gene>
<dbReference type="GO" id="GO:0051087">
    <property type="term" value="F:protein-folding chaperone binding"/>
    <property type="evidence" value="ECO:0007669"/>
    <property type="project" value="TreeGrafter"/>
</dbReference>
<evidence type="ECO:0000313" key="4">
    <source>
        <dbReference type="EMBL" id="KAE9452262.1"/>
    </source>
</evidence>
<dbReference type="GO" id="GO:0044183">
    <property type="term" value="F:protein folding chaperone"/>
    <property type="evidence" value="ECO:0007669"/>
    <property type="project" value="TreeGrafter"/>
</dbReference>
<proteinExistence type="predicted"/>
<accession>A0A6A4L432</accession>
<keyword evidence="2" id="KW-0812">Transmembrane</keyword>
<feature type="transmembrane region" description="Helical" evidence="2">
    <location>
        <begin position="83"/>
        <end position="107"/>
    </location>
</feature>
<dbReference type="Pfam" id="PF00226">
    <property type="entry name" value="DnaJ"/>
    <property type="match status" value="1"/>
</dbReference>
<evidence type="ECO:0000256" key="1">
    <source>
        <dbReference type="SAM" id="MobiDB-lite"/>
    </source>
</evidence>
<dbReference type="PRINTS" id="PR00625">
    <property type="entry name" value="JDOMAIN"/>
</dbReference>
<dbReference type="InterPro" id="IPR001623">
    <property type="entry name" value="DnaJ_domain"/>
</dbReference>
<dbReference type="CDD" id="cd06257">
    <property type="entry name" value="DnaJ"/>
    <property type="match status" value="1"/>
</dbReference>
<dbReference type="PROSITE" id="PS50076">
    <property type="entry name" value="DNAJ_2"/>
    <property type="match status" value="1"/>
</dbReference>
<dbReference type="GO" id="GO:0005634">
    <property type="term" value="C:nucleus"/>
    <property type="evidence" value="ECO:0007669"/>
    <property type="project" value="TreeGrafter"/>
</dbReference>
<sequence length="173" mass="19738">VEFEEYIDRARVGLGDMGVDYYNILKVNRNATDDDLKKSYRRLAMKWHPDKNPTTKKEAEAKFKQISEAYEVLSLSLSPYVYIYIYIIHVPCILFIILGFFQFQFFVHVLSDPQKRATYDQYGEEGLKDMPPPGSSSSNGFPNGFNPRDAEDIFQSSSGVARLDLDHLGPVGP</sequence>
<dbReference type="Gene3D" id="1.10.287.110">
    <property type="entry name" value="DnaJ domain"/>
    <property type="match status" value="2"/>
</dbReference>
<dbReference type="GO" id="GO:0051082">
    <property type="term" value="F:unfolded protein binding"/>
    <property type="evidence" value="ECO:0007669"/>
    <property type="project" value="TreeGrafter"/>
</dbReference>
<comment type="caution">
    <text evidence="4">The sequence shown here is derived from an EMBL/GenBank/DDBJ whole genome shotgun (WGS) entry which is preliminary data.</text>
</comment>
<dbReference type="InterPro" id="IPR036869">
    <property type="entry name" value="J_dom_sf"/>
</dbReference>
<dbReference type="GO" id="GO:0005737">
    <property type="term" value="C:cytoplasm"/>
    <property type="evidence" value="ECO:0007669"/>
    <property type="project" value="TreeGrafter"/>
</dbReference>